<proteinExistence type="predicted"/>
<reference evidence="1 2" key="1">
    <citation type="submission" date="2013-12" db="EMBL/GenBank/DDBJ databases">
        <title>Comparative genomics of Petrotoga isolates.</title>
        <authorList>
            <person name="Nesbo C.L."/>
            <person name="Charchuk R."/>
            <person name="Chow K."/>
        </authorList>
    </citation>
    <scope>NUCLEOTIDE SEQUENCE [LARGE SCALE GENOMIC DNA]</scope>
    <source>
        <strain evidence="1 2">DSM 13574</strain>
    </source>
</reference>
<dbReference type="Proteomes" id="UP000236434">
    <property type="component" value="Unassembled WGS sequence"/>
</dbReference>
<name>A0A2K1NYT8_9BACT</name>
<dbReference type="AlphaFoldDB" id="A0A2K1NYT8"/>
<evidence type="ECO:0000313" key="1">
    <source>
        <dbReference type="EMBL" id="PNR95686.1"/>
    </source>
</evidence>
<gene>
    <name evidence="1" type="ORF">X929_07055</name>
</gene>
<accession>A0A2K1NYT8</accession>
<protein>
    <submittedName>
        <fullName evidence="1">Uncharacterized protein</fullName>
    </submittedName>
</protein>
<organism evidence="1 2">
    <name type="scientific">Petrotoga olearia DSM 13574</name>
    <dbReference type="NCBI Taxonomy" id="1122955"/>
    <lineage>
        <taxon>Bacteria</taxon>
        <taxon>Thermotogati</taxon>
        <taxon>Thermotogota</taxon>
        <taxon>Thermotogae</taxon>
        <taxon>Petrotogales</taxon>
        <taxon>Petrotogaceae</taxon>
        <taxon>Petrotoga</taxon>
    </lineage>
</organism>
<comment type="caution">
    <text evidence="1">The sequence shown here is derived from an EMBL/GenBank/DDBJ whole genome shotgun (WGS) entry which is preliminary data.</text>
</comment>
<sequence>MIDYPEFHRSMTFLMRAEDILIDDDHVPEIRFPIFK</sequence>
<evidence type="ECO:0000313" key="2">
    <source>
        <dbReference type="Proteomes" id="UP000236434"/>
    </source>
</evidence>
<dbReference type="EMBL" id="AZRL01000019">
    <property type="protein sequence ID" value="PNR95686.1"/>
    <property type="molecule type" value="Genomic_DNA"/>
</dbReference>